<dbReference type="OrthoDB" id="5977782at2759"/>
<keyword evidence="2" id="KW-0812">Transmembrane</keyword>
<evidence type="ECO:0000256" key="1">
    <source>
        <dbReference type="SAM" id="MobiDB-lite"/>
    </source>
</evidence>
<dbReference type="Gene3D" id="3.50.50.60">
    <property type="entry name" value="FAD/NAD(P)-binding domain"/>
    <property type="match status" value="1"/>
</dbReference>
<evidence type="ECO:0000313" key="4">
    <source>
        <dbReference type="EMBL" id="CAD5115024.1"/>
    </source>
</evidence>
<keyword evidence="2" id="KW-1133">Transmembrane helix</keyword>
<protein>
    <submittedName>
        <fullName evidence="4">DgyrCDS4045</fullName>
    </submittedName>
</protein>
<proteinExistence type="predicted"/>
<comment type="caution">
    <text evidence="4">The sequence shown here is derived from an EMBL/GenBank/DDBJ whole genome shotgun (WGS) entry which is preliminary data.</text>
</comment>
<dbReference type="Pfam" id="PF01593">
    <property type="entry name" value="Amino_oxidase"/>
    <property type="match status" value="1"/>
</dbReference>
<evidence type="ECO:0000313" key="5">
    <source>
        <dbReference type="Proteomes" id="UP000549394"/>
    </source>
</evidence>
<feature type="domain" description="Amine oxidase" evidence="3">
    <location>
        <begin position="100"/>
        <end position="512"/>
    </location>
</feature>
<reference evidence="4 5" key="1">
    <citation type="submission" date="2020-08" db="EMBL/GenBank/DDBJ databases">
        <authorList>
            <person name="Hejnol A."/>
        </authorList>
    </citation>
    <scope>NUCLEOTIDE SEQUENCE [LARGE SCALE GENOMIC DNA]</scope>
</reference>
<feature type="compositionally biased region" description="Low complexity" evidence="1">
    <location>
        <begin position="428"/>
        <end position="440"/>
    </location>
</feature>
<organism evidence="4 5">
    <name type="scientific">Dimorphilus gyrociliatus</name>
    <dbReference type="NCBI Taxonomy" id="2664684"/>
    <lineage>
        <taxon>Eukaryota</taxon>
        <taxon>Metazoa</taxon>
        <taxon>Spiralia</taxon>
        <taxon>Lophotrochozoa</taxon>
        <taxon>Annelida</taxon>
        <taxon>Polychaeta</taxon>
        <taxon>Polychaeta incertae sedis</taxon>
        <taxon>Dinophilidae</taxon>
        <taxon>Dimorphilus</taxon>
    </lineage>
</organism>
<evidence type="ECO:0000256" key="2">
    <source>
        <dbReference type="SAM" id="Phobius"/>
    </source>
</evidence>
<gene>
    <name evidence="4" type="ORF">DGYR_LOCUS3804</name>
</gene>
<sequence>MDTFTKMETNSFSDKEEYEIRSSKSTDCGSNRNRAKLFLVVIISFVIAAIIVLIVVVTRAERPDSNSSIGGDEDACTDVSIIGAGLAGSYISWKFRNSSKKVHLYEMRERLGGRLLDTNFMPYINETIPVLSNFINPERDTRLNSLINEFGLKINKLTERKVFYYLRNHLKSEKNRNNGNLPYFFDEDEKGLSPESLQKYYIEQILGHSLNISNVSSLCLLKETDRKVLLSSDFSNGLEGYASSEGINCLLDTLGVNAPNPTSSLGYLGEYLAREFTDSHQLDKADNLAELLVKDFKKLSTFYSHKLEQIEKKGDIFRLKFTLTANENGQLKKQKLSFASCTKRLILSTPKSSIEDIEWKGIKDDKLFKETMNSLKTREITTIHLIFNETIWSDKFSWITTDLPLQRISQIPFIRSFNMPVLDHINSKENSSSSHLNNNSTTAPPSGNYQTPQPVQSDEKLYLLSIDSHEKFFTYWESLKTDDELLNHIKIHLSRIFSVDRNAIPDPLYMRRATSGSKFPFYSNKYLWNKKVDWCHIRKAMFRPVSHEQIFIVNDSFDTVQNQQSLETLLKNADDVLETYFSDFLT</sequence>
<dbReference type="AlphaFoldDB" id="A0A7I8VHW1"/>
<keyword evidence="2" id="KW-0472">Membrane</keyword>
<accession>A0A7I8VHW1</accession>
<feature type="compositionally biased region" description="Polar residues" evidence="1">
    <location>
        <begin position="441"/>
        <end position="454"/>
    </location>
</feature>
<dbReference type="Proteomes" id="UP000549394">
    <property type="component" value="Unassembled WGS sequence"/>
</dbReference>
<dbReference type="EMBL" id="CAJFCJ010000005">
    <property type="protein sequence ID" value="CAD5115024.1"/>
    <property type="molecule type" value="Genomic_DNA"/>
</dbReference>
<dbReference type="SUPFAM" id="SSF51905">
    <property type="entry name" value="FAD/NAD(P)-binding domain"/>
    <property type="match status" value="2"/>
</dbReference>
<feature type="transmembrane region" description="Helical" evidence="2">
    <location>
        <begin position="37"/>
        <end position="57"/>
    </location>
</feature>
<dbReference type="InterPro" id="IPR002937">
    <property type="entry name" value="Amino_oxidase"/>
</dbReference>
<feature type="region of interest" description="Disordered" evidence="1">
    <location>
        <begin position="428"/>
        <end position="454"/>
    </location>
</feature>
<dbReference type="InterPro" id="IPR036188">
    <property type="entry name" value="FAD/NAD-bd_sf"/>
</dbReference>
<keyword evidence="5" id="KW-1185">Reference proteome</keyword>
<dbReference type="GO" id="GO:0016491">
    <property type="term" value="F:oxidoreductase activity"/>
    <property type="evidence" value="ECO:0007669"/>
    <property type="project" value="InterPro"/>
</dbReference>
<name>A0A7I8VHW1_9ANNE</name>
<evidence type="ECO:0000259" key="3">
    <source>
        <dbReference type="Pfam" id="PF01593"/>
    </source>
</evidence>